<proteinExistence type="predicted"/>
<evidence type="ECO:0008006" key="3">
    <source>
        <dbReference type="Google" id="ProtNLM"/>
    </source>
</evidence>
<dbReference type="Proteomes" id="UP001143747">
    <property type="component" value="Unassembled WGS sequence"/>
</dbReference>
<dbReference type="EMBL" id="JAKELO010000002">
    <property type="protein sequence ID" value="MDE4907391.1"/>
    <property type="molecule type" value="Genomic_DNA"/>
</dbReference>
<protein>
    <recommendedName>
        <fullName evidence="3">Thioredoxin-like fold domain-containing protein</fullName>
    </recommendedName>
</protein>
<gene>
    <name evidence="1" type="ORF">L0665_01990</name>
</gene>
<reference evidence="1" key="1">
    <citation type="submission" date="2022-01" db="EMBL/GenBank/DDBJ databases">
        <title>Draft genome of Methanogenium marinum DSM 15558.</title>
        <authorList>
            <person name="Chen S.-C."/>
            <person name="You Y.-T."/>
        </authorList>
    </citation>
    <scope>NUCLEOTIDE SEQUENCE</scope>
    <source>
        <strain evidence="1">DSM 15558</strain>
    </source>
</reference>
<keyword evidence="2" id="KW-1185">Reference proteome</keyword>
<dbReference type="AlphaFoldDB" id="A0A9Q4PWI4"/>
<sequence length="112" mass="12340">MAETSEIEVIGFSEGSCGPFPCDDTRTCELFACAPSENLVKAFEALKTELESRYPGITLKLTLLDDGVPEYVVKIIEEHHPLLPIVLINGTVTPVGRISLPLITEQLERLTR</sequence>
<evidence type="ECO:0000313" key="1">
    <source>
        <dbReference type="EMBL" id="MDE4907391.1"/>
    </source>
</evidence>
<comment type="caution">
    <text evidence="1">The sequence shown here is derived from an EMBL/GenBank/DDBJ whole genome shotgun (WGS) entry which is preliminary data.</text>
</comment>
<accession>A0A9Q4PWI4</accession>
<evidence type="ECO:0000313" key="2">
    <source>
        <dbReference type="Proteomes" id="UP001143747"/>
    </source>
</evidence>
<name>A0A9Q4PWI4_9EURY</name>
<organism evidence="1 2">
    <name type="scientific">Methanogenium marinum</name>
    <dbReference type="NCBI Taxonomy" id="348610"/>
    <lineage>
        <taxon>Archaea</taxon>
        <taxon>Methanobacteriati</taxon>
        <taxon>Methanobacteriota</taxon>
        <taxon>Stenosarchaea group</taxon>
        <taxon>Methanomicrobia</taxon>
        <taxon>Methanomicrobiales</taxon>
        <taxon>Methanomicrobiaceae</taxon>
        <taxon>Methanogenium</taxon>
    </lineage>
</organism>